<name>A9BLD9_HEMAN</name>
<dbReference type="AlphaFoldDB" id="A9BLD9"/>
<evidence type="ECO:0000256" key="1">
    <source>
        <dbReference type="RuleBase" id="RU364024"/>
    </source>
</evidence>
<dbReference type="GO" id="GO:0003690">
    <property type="term" value="F:double-stranded DNA binding"/>
    <property type="evidence" value="ECO:0007669"/>
    <property type="project" value="TreeGrafter"/>
</dbReference>
<sequence length="432" mass="52263">MEKISSQLTLLTFRFLLVKELLIFDYFKIFLNLISKKMTKSILKNLIKKNLIIRWFNNPEKFLINLFFREFHLREVYLNLFSFPLMKTFQISLKGIFYKNKKEFINFDQEKNKGLLFFLNRVSKKEKGKISLQLILHLKTKKLIEESWIPYGIKTSKNKLNILFKNFFFQFIDIIENFGNGFLFIFFPEKKSFKKFYPTFDSNFIETIEFFERKKKERKNELVKLFHRLKKNKNCKAYLFHTFSSNLIGHFLLFHSFEILFFPCLKDMIFYTSPLILENNRIIQDNKIEKTKLPTKKIQIIIESNYRIYVYQKNSNNNQLFLIFSEILYILPNFFVGEITETSISRALKSGITIQNILGFIRENLHCVCRSIPSTILNQFRLWEFQKKKIKIENCFVFFDMVTQGHQEMVYSKNWNIKKKKNKKLKNFLLIE</sequence>
<dbReference type="GO" id="GO:0001671">
    <property type="term" value="F:ATPase activator activity"/>
    <property type="evidence" value="ECO:0007669"/>
    <property type="project" value="InterPro"/>
</dbReference>
<keyword evidence="1" id="KW-0539">Nucleus</keyword>
<comment type="function">
    <text evidence="1">Component of the general transcription and DNA repair factor IIH (TFIIH) core complex which is involved in general and transcription-coupled nucleotide excision repair (NER) of damaged DNA.</text>
</comment>
<dbReference type="GO" id="GO:0005675">
    <property type="term" value="C:transcription factor TFIIH holo complex"/>
    <property type="evidence" value="ECO:0007669"/>
    <property type="project" value="TreeGrafter"/>
</dbReference>
<dbReference type="GeneID" id="5739484"/>
<dbReference type="PANTHER" id="PTHR13152">
    <property type="entry name" value="TFIIH, POLYPEPTIDE 4"/>
    <property type="match status" value="1"/>
</dbReference>
<accession>A9BLD9</accession>
<dbReference type="InterPro" id="IPR004598">
    <property type="entry name" value="TFIIH_p52/Tfb2"/>
</dbReference>
<dbReference type="GO" id="GO:0000439">
    <property type="term" value="C:transcription factor TFIIH core complex"/>
    <property type="evidence" value="ECO:0007669"/>
    <property type="project" value="InterPro"/>
</dbReference>
<dbReference type="PANTHER" id="PTHR13152:SF0">
    <property type="entry name" value="GENERAL TRANSCRIPTION FACTOR IIH SUBUNIT 4"/>
    <property type="match status" value="1"/>
</dbReference>
<reference evidence="2 3" key="1">
    <citation type="journal article" date="2007" name="Proc. Natl. Acad. Sci. U.S.A.">
        <title>Nucleomorph genome of Hemiselmis andersenii reveals complete intron loss and compaction as a driver of protein structure and function.</title>
        <authorList>
            <person name="Lane C.E."/>
            <person name="van den Heuvel K."/>
            <person name="Kozera C."/>
            <person name="Curtis B.A."/>
            <person name="Parsons B.J."/>
            <person name="Bowman S."/>
            <person name="Archibald J.M."/>
        </authorList>
    </citation>
    <scope>NUCLEOTIDE SEQUENCE [LARGE SCALE GENOMIC DNA]</scope>
    <source>
        <strain evidence="2 3">CCMP644</strain>
    </source>
</reference>
<gene>
    <name evidence="2" type="ORF">HAN_3g523</name>
</gene>
<comment type="similarity">
    <text evidence="1">Belongs to the TFB2 family.</text>
</comment>
<geneLocation type="nucleomorph" evidence="2"/>
<dbReference type="RefSeq" id="XP_001712647.1">
    <property type="nucleotide sequence ID" value="XM_001712595.1"/>
</dbReference>
<protein>
    <recommendedName>
        <fullName evidence="1">General transcription factor IIH subunit 4</fullName>
    </recommendedName>
</protein>
<dbReference type="Proteomes" id="UP000243127">
    <property type="component" value="Nucleomorph 3"/>
</dbReference>
<keyword evidence="1" id="KW-0227">DNA damage</keyword>
<keyword evidence="1" id="KW-0804">Transcription</keyword>
<evidence type="ECO:0000313" key="3">
    <source>
        <dbReference type="Proteomes" id="UP000243127"/>
    </source>
</evidence>
<dbReference type="EMBL" id="CP000883">
    <property type="protein sequence ID" value="ABW98322.1"/>
    <property type="molecule type" value="Genomic_DNA"/>
</dbReference>
<keyword evidence="2" id="KW-0542">Nucleomorph</keyword>
<dbReference type="GO" id="GO:0006289">
    <property type="term" value="P:nucleotide-excision repair"/>
    <property type="evidence" value="ECO:0007669"/>
    <property type="project" value="InterPro"/>
</dbReference>
<keyword evidence="1" id="KW-0805">Transcription regulation</keyword>
<proteinExistence type="inferred from homology"/>
<comment type="subcellular location">
    <subcellularLocation>
        <location evidence="1">Nucleus</location>
    </subcellularLocation>
</comment>
<dbReference type="Pfam" id="PF03849">
    <property type="entry name" value="Tfb2"/>
    <property type="match status" value="1"/>
</dbReference>
<organism evidence="2 3">
    <name type="scientific">Hemiselmis andersenii</name>
    <name type="common">Cryptophyte alga</name>
    <dbReference type="NCBI Taxonomy" id="464988"/>
    <lineage>
        <taxon>Eukaryota</taxon>
        <taxon>Cryptophyceae</taxon>
        <taxon>Cryptomonadales</taxon>
        <taxon>Hemiselmidaceae</taxon>
        <taxon>Hemiselmis</taxon>
    </lineage>
</organism>
<evidence type="ECO:0000313" key="2">
    <source>
        <dbReference type="EMBL" id="ABW98322.1"/>
    </source>
</evidence>
<keyword evidence="1" id="KW-0234">DNA repair</keyword>